<evidence type="ECO:0000256" key="4">
    <source>
        <dbReference type="ARBA" id="ARBA00022741"/>
    </source>
</evidence>
<dbReference type="Gene3D" id="1.10.10.10">
    <property type="entry name" value="Winged helix-like DNA-binding domain superfamily/Winged helix DNA-binding domain"/>
    <property type="match status" value="1"/>
</dbReference>
<organism evidence="11 12">
    <name type="scientific">Caldiarchaeum subterraneum</name>
    <dbReference type="NCBI Taxonomy" id="311458"/>
    <lineage>
        <taxon>Archaea</taxon>
        <taxon>Nitrososphaerota</taxon>
        <taxon>Candidatus Caldarchaeales</taxon>
        <taxon>Candidatus Caldarchaeaceae</taxon>
        <taxon>Candidatus Caldarchaeum</taxon>
    </lineage>
</organism>
<dbReference type="Gene3D" id="3.30.1640.10">
    <property type="entry name" value="mini-chromosome maintenance (MCM) complex, chain A, domain 1"/>
    <property type="match status" value="1"/>
</dbReference>
<dbReference type="InterPro" id="IPR033762">
    <property type="entry name" value="MCM_OB"/>
</dbReference>
<protein>
    <recommendedName>
        <fullName evidence="2">DNA helicase</fullName>
        <ecNumber evidence="2">3.6.4.12</ecNumber>
    </recommendedName>
</protein>
<dbReference type="SMART" id="SM00382">
    <property type="entry name" value="AAA"/>
    <property type="match status" value="1"/>
</dbReference>
<keyword evidence="8 9" id="KW-0238">DNA-binding</keyword>
<accession>A0A833EA15</accession>
<name>A0A833EA15_CALS0</name>
<dbReference type="GO" id="GO:0017116">
    <property type="term" value="F:single-stranded DNA helicase activity"/>
    <property type="evidence" value="ECO:0007669"/>
    <property type="project" value="TreeGrafter"/>
</dbReference>
<evidence type="ECO:0000256" key="6">
    <source>
        <dbReference type="ARBA" id="ARBA00022806"/>
    </source>
</evidence>
<keyword evidence="4 9" id="KW-0547">Nucleotide-binding</keyword>
<dbReference type="GO" id="GO:0006260">
    <property type="term" value="P:DNA replication"/>
    <property type="evidence" value="ECO:0007669"/>
    <property type="project" value="UniProtKB-KW"/>
</dbReference>
<dbReference type="InterPro" id="IPR041562">
    <property type="entry name" value="MCM_lid"/>
</dbReference>
<dbReference type="Pfam" id="PF00493">
    <property type="entry name" value="MCM"/>
    <property type="match status" value="1"/>
</dbReference>
<dbReference type="Proteomes" id="UP000608579">
    <property type="component" value="Unassembled WGS sequence"/>
</dbReference>
<evidence type="ECO:0000256" key="9">
    <source>
        <dbReference type="RuleBase" id="RU004070"/>
    </source>
</evidence>
<comment type="similarity">
    <text evidence="1 9">Belongs to the MCM family.</text>
</comment>
<dbReference type="InterPro" id="IPR027925">
    <property type="entry name" value="MCM_N"/>
</dbReference>
<dbReference type="Pfam" id="PF14551">
    <property type="entry name" value="MCM_N"/>
    <property type="match status" value="1"/>
</dbReference>
<dbReference type="SMART" id="SM00350">
    <property type="entry name" value="MCM"/>
    <property type="match status" value="1"/>
</dbReference>
<dbReference type="PANTHER" id="PTHR11630:SF66">
    <property type="entry name" value="DNA REPLICATION LICENSING FACTOR MCM4"/>
    <property type="match status" value="1"/>
</dbReference>
<evidence type="ECO:0000256" key="3">
    <source>
        <dbReference type="ARBA" id="ARBA00022705"/>
    </source>
</evidence>
<dbReference type="Pfam" id="PF17855">
    <property type="entry name" value="MCM_lid"/>
    <property type="match status" value="1"/>
</dbReference>
<dbReference type="GO" id="GO:0016787">
    <property type="term" value="F:hydrolase activity"/>
    <property type="evidence" value="ECO:0007669"/>
    <property type="project" value="UniProtKB-KW"/>
</dbReference>
<dbReference type="Pfam" id="PF17207">
    <property type="entry name" value="MCM_OB"/>
    <property type="match status" value="1"/>
</dbReference>
<evidence type="ECO:0000256" key="8">
    <source>
        <dbReference type="ARBA" id="ARBA00023125"/>
    </source>
</evidence>
<dbReference type="InterPro" id="IPR012340">
    <property type="entry name" value="NA-bd_OB-fold"/>
</dbReference>
<dbReference type="SUPFAM" id="SSF50249">
    <property type="entry name" value="Nucleic acid-binding proteins"/>
    <property type="match status" value="1"/>
</dbReference>
<dbReference type="Gene3D" id="2.20.28.10">
    <property type="match status" value="1"/>
</dbReference>
<feature type="domain" description="MCM C-terminal AAA(+) ATPase" evidence="10">
    <location>
        <begin position="279"/>
        <end position="484"/>
    </location>
</feature>
<keyword evidence="7 9" id="KW-0067">ATP-binding</keyword>
<dbReference type="InterPro" id="IPR001208">
    <property type="entry name" value="MCM_dom"/>
</dbReference>
<dbReference type="PANTHER" id="PTHR11630">
    <property type="entry name" value="DNA REPLICATION LICENSING FACTOR MCM FAMILY MEMBER"/>
    <property type="match status" value="1"/>
</dbReference>
<evidence type="ECO:0000256" key="2">
    <source>
        <dbReference type="ARBA" id="ARBA00012551"/>
    </source>
</evidence>
<dbReference type="InterPro" id="IPR036388">
    <property type="entry name" value="WH-like_DNA-bd_sf"/>
</dbReference>
<evidence type="ECO:0000256" key="1">
    <source>
        <dbReference type="ARBA" id="ARBA00008010"/>
    </source>
</evidence>
<dbReference type="PROSITE" id="PS50051">
    <property type="entry name" value="MCM_2"/>
    <property type="match status" value="1"/>
</dbReference>
<dbReference type="Gene3D" id="2.40.50.140">
    <property type="entry name" value="Nucleic acid-binding proteins"/>
    <property type="match status" value="1"/>
</dbReference>
<dbReference type="GO" id="GO:0042555">
    <property type="term" value="C:MCM complex"/>
    <property type="evidence" value="ECO:0007669"/>
    <property type="project" value="TreeGrafter"/>
</dbReference>
<dbReference type="FunFam" id="3.40.50.300:FF:000826">
    <property type="entry name" value="Replicative DNA helicase Mcm"/>
    <property type="match status" value="1"/>
</dbReference>
<evidence type="ECO:0000313" key="12">
    <source>
        <dbReference type="Proteomes" id="UP000608579"/>
    </source>
</evidence>
<dbReference type="EMBL" id="DQVM01000109">
    <property type="protein sequence ID" value="HIQ30017.1"/>
    <property type="molecule type" value="Genomic_DNA"/>
</dbReference>
<dbReference type="InterPro" id="IPR003593">
    <property type="entry name" value="AAA+_ATPase"/>
</dbReference>
<dbReference type="AlphaFoldDB" id="A0A833EA15"/>
<sequence length="673" mass="75245">MSSHVIPLDEKLVQFFKLEKYRSIIAQAALMGKKSIQVDFADLLAFDESFANDLINNPLRDLPVLDKACMKQLQIEDPTYAATVEEFHVRIVNLPATTPLREVRSSHLRKLVMIDGLVARASAVKPILKTGRFRCRYCGTTYDIEQDIHRLRQPDRCETPSCRSKRPSFELMPEESKYVDYQVIGVQEKPEDLPPGQLPRVIEIRTRDDLVDVVRPGDRVIVVGVVQSAQERGVEASLRTFRLFLDAVSIEVASKEPQAIHITPEEEMEFQEMAKDPNIYVRLRDSIAPSIYGMETIKEAILLLLMGGRTKVFPDGLRVRGEINILLVGDPGTAKSQLLQYVASIAPRGIYTSGRGSTAAGLTAAVVREKNGGMVLEAGALVLADMGVCCIDEIDKMRPEDRVAIHEAMQQQTVSIAKGGIVATLNARTSILAAANPTLGRYDPLKIFTENVNLPITILSRFDLIFVLRDEPNPEQDRKISSHIASLHSIGLPVVSPPIPPEKLRKYIAYAKRIEPVLTPTAMRLLEEFYMKMRAMYETTKTVSITARQLESLIRLTEAHARAALKEQATEEDAEAAIELMKKSLSEVLTDVTGAPDIDIIYTGKPKSIRDKIALVIETIRKFEEQQGYAADHELRNELMQHGLTKEEIDKILVRLITEGTIYSPRTGQYKVA</sequence>
<dbReference type="EC" id="3.6.4.12" evidence="2"/>
<dbReference type="Gene3D" id="3.40.50.300">
    <property type="entry name" value="P-loop containing nucleotide triphosphate hydrolases"/>
    <property type="match status" value="1"/>
</dbReference>
<keyword evidence="5" id="KW-0378">Hydrolase</keyword>
<evidence type="ECO:0000313" key="11">
    <source>
        <dbReference type="EMBL" id="HIQ30017.1"/>
    </source>
</evidence>
<dbReference type="SUPFAM" id="SSF52540">
    <property type="entry name" value="P-loop containing nucleoside triphosphate hydrolases"/>
    <property type="match status" value="1"/>
</dbReference>
<keyword evidence="3" id="KW-0235">DNA replication</keyword>
<evidence type="ECO:0000256" key="5">
    <source>
        <dbReference type="ARBA" id="ARBA00022801"/>
    </source>
</evidence>
<dbReference type="PRINTS" id="PR01657">
    <property type="entry name" value="MCMFAMILY"/>
</dbReference>
<keyword evidence="6" id="KW-0347">Helicase</keyword>
<comment type="caution">
    <text evidence="11">The sequence shown here is derived from an EMBL/GenBank/DDBJ whole genome shotgun (WGS) entry which is preliminary data.</text>
</comment>
<dbReference type="GO" id="GO:0005524">
    <property type="term" value="F:ATP binding"/>
    <property type="evidence" value="ECO:0007669"/>
    <property type="project" value="UniProtKB-KW"/>
</dbReference>
<dbReference type="InterPro" id="IPR027417">
    <property type="entry name" value="P-loop_NTPase"/>
</dbReference>
<gene>
    <name evidence="11" type="ORF">EYH45_05575</name>
</gene>
<dbReference type="GO" id="GO:0003697">
    <property type="term" value="F:single-stranded DNA binding"/>
    <property type="evidence" value="ECO:0007669"/>
    <property type="project" value="TreeGrafter"/>
</dbReference>
<proteinExistence type="inferred from homology"/>
<dbReference type="InterPro" id="IPR031327">
    <property type="entry name" value="MCM"/>
</dbReference>
<dbReference type="FunFam" id="2.20.28.10:FF:000003">
    <property type="entry name" value="DNA helicase"/>
    <property type="match status" value="1"/>
</dbReference>
<reference evidence="11" key="1">
    <citation type="journal article" date="2020" name="ISME J.">
        <title>Gammaproteobacteria mediating utilization of methyl-, sulfur- and petroleum organic compounds in deep ocean hydrothermal plumes.</title>
        <authorList>
            <person name="Zhou Z."/>
            <person name="Liu Y."/>
            <person name="Pan J."/>
            <person name="Cron B.R."/>
            <person name="Toner B.M."/>
            <person name="Anantharaman K."/>
            <person name="Breier J.A."/>
            <person name="Dick G.J."/>
            <person name="Li M."/>
        </authorList>
    </citation>
    <scope>NUCLEOTIDE SEQUENCE</scope>
    <source>
        <strain evidence="11">SZUA-1515</strain>
    </source>
</reference>
<evidence type="ECO:0000256" key="7">
    <source>
        <dbReference type="ARBA" id="ARBA00022840"/>
    </source>
</evidence>
<evidence type="ECO:0000259" key="10">
    <source>
        <dbReference type="PROSITE" id="PS50051"/>
    </source>
</evidence>